<name>A0A418YEL6_9GAMM</name>
<dbReference type="GO" id="GO:0016491">
    <property type="term" value="F:oxidoreductase activity"/>
    <property type="evidence" value="ECO:0007669"/>
    <property type="project" value="InterPro"/>
</dbReference>
<evidence type="ECO:0000313" key="2">
    <source>
        <dbReference type="EMBL" id="RJG47558.1"/>
    </source>
</evidence>
<comment type="caution">
    <text evidence="2">The sequence shown here is derived from an EMBL/GenBank/DDBJ whole genome shotgun (WGS) entry which is preliminary data.</text>
</comment>
<reference evidence="2 3" key="1">
    <citation type="submission" date="2018-09" db="EMBL/GenBank/DDBJ databases">
        <authorList>
            <person name="Wang F."/>
        </authorList>
    </citation>
    <scope>NUCLEOTIDE SEQUENCE [LARGE SCALE GENOMIC DNA]</scope>
    <source>
        <strain evidence="2 3">PLHSC7-2</strain>
    </source>
</reference>
<dbReference type="InterPro" id="IPR050700">
    <property type="entry name" value="YIM1/Zinc_Alcohol_DH_Fams"/>
</dbReference>
<organism evidence="2 3">
    <name type="scientific">Motilimonas pumila</name>
    <dbReference type="NCBI Taxonomy" id="2303987"/>
    <lineage>
        <taxon>Bacteria</taxon>
        <taxon>Pseudomonadati</taxon>
        <taxon>Pseudomonadota</taxon>
        <taxon>Gammaproteobacteria</taxon>
        <taxon>Alteromonadales</taxon>
        <taxon>Alteromonadales genera incertae sedis</taxon>
        <taxon>Motilimonas</taxon>
    </lineage>
</organism>
<sequence length="306" mass="32841">MKAVQLLSQDQISISEIDLPTLKSEEVLIKVAGVGVNPVDWKIASGQLAQLIDQPLPLTLGSDVAGEVVESAHGFKAGDKVYAMKTIGQTGSLSEYCSVKRSHLARAPKNLSLAQAASLPMAALTSWQALFVAGKLSREQRVLIQAGAGGVGSIAIQLAKIMGAYVITTASEKNRDYLLALGADEVIDYESQSVIDELAEQPVDLVIESMWGQFQLDAVAVLKPQGRLVSLSGLMPETVAAAKEANVRAEFVFVQPNAEQLNHITELVESKQLLAHANKLFQVDDIELAYQESQQGHVRGKLVAVF</sequence>
<dbReference type="PANTHER" id="PTHR11695:SF294">
    <property type="entry name" value="RETICULON-4-INTERACTING PROTEIN 1, MITOCHONDRIAL"/>
    <property type="match status" value="1"/>
</dbReference>
<dbReference type="PANTHER" id="PTHR11695">
    <property type="entry name" value="ALCOHOL DEHYDROGENASE RELATED"/>
    <property type="match status" value="1"/>
</dbReference>
<dbReference type="Gene3D" id="3.40.50.720">
    <property type="entry name" value="NAD(P)-binding Rossmann-like Domain"/>
    <property type="match status" value="1"/>
</dbReference>
<proteinExistence type="predicted"/>
<dbReference type="Proteomes" id="UP000283255">
    <property type="component" value="Unassembled WGS sequence"/>
</dbReference>
<feature type="domain" description="Enoyl reductase (ER)" evidence="1">
    <location>
        <begin position="8"/>
        <end position="304"/>
    </location>
</feature>
<dbReference type="SUPFAM" id="SSF51735">
    <property type="entry name" value="NAD(P)-binding Rossmann-fold domains"/>
    <property type="match status" value="1"/>
</dbReference>
<protein>
    <submittedName>
        <fullName evidence="2">NADP-dependent oxidoreductase</fullName>
    </submittedName>
</protein>
<evidence type="ECO:0000313" key="3">
    <source>
        <dbReference type="Proteomes" id="UP000283255"/>
    </source>
</evidence>
<dbReference type="InterPro" id="IPR011032">
    <property type="entry name" value="GroES-like_sf"/>
</dbReference>
<dbReference type="InterPro" id="IPR036291">
    <property type="entry name" value="NAD(P)-bd_dom_sf"/>
</dbReference>
<dbReference type="AlphaFoldDB" id="A0A418YEL6"/>
<dbReference type="SUPFAM" id="SSF50129">
    <property type="entry name" value="GroES-like"/>
    <property type="match status" value="1"/>
</dbReference>
<keyword evidence="3" id="KW-1185">Reference proteome</keyword>
<evidence type="ECO:0000259" key="1">
    <source>
        <dbReference type="SMART" id="SM00829"/>
    </source>
</evidence>
<dbReference type="Pfam" id="PF13602">
    <property type="entry name" value="ADH_zinc_N_2"/>
    <property type="match status" value="1"/>
</dbReference>
<dbReference type="Gene3D" id="3.90.180.10">
    <property type="entry name" value="Medium-chain alcohol dehydrogenases, catalytic domain"/>
    <property type="match status" value="1"/>
</dbReference>
<gene>
    <name evidence="2" type="ORF">D1Z90_10495</name>
</gene>
<reference evidence="2 3" key="2">
    <citation type="submission" date="2019-01" db="EMBL/GenBank/DDBJ databases">
        <title>Motilimonas pumilus sp. nov., isolated from the gut of sea cucumber (Apostichopus japonicus).</title>
        <authorList>
            <person name="Wang F.-Q."/>
            <person name="Ren L.-H."/>
            <person name="Lin Y.-W."/>
            <person name="Sun G.-H."/>
            <person name="Du Z.-J."/>
            <person name="Zhao J.-X."/>
            <person name="Liu X.-J."/>
            <person name="Liu L.-J."/>
        </authorList>
    </citation>
    <scope>NUCLEOTIDE SEQUENCE [LARGE SCALE GENOMIC DNA]</scope>
    <source>
        <strain evidence="2 3">PLHSC7-2</strain>
    </source>
</reference>
<dbReference type="SMART" id="SM00829">
    <property type="entry name" value="PKS_ER"/>
    <property type="match status" value="1"/>
</dbReference>
<dbReference type="CDD" id="cd05289">
    <property type="entry name" value="MDR_like_2"/>
    <property type="match status" value="1"/>
</dbReference>
<accession>A0A418YEL6</accession>
<dbReference type="InterPro" id="IPR020843">
    <property type="entry name" value="ER"/>
</dbReference>
<dbReference type="InterPro" id="IPR013154">
    <property type="entry name" value="ADH-like_N"/>
</dbReference>
<dbReference type="Pfam" id="PF08240">
    <property type="entry name" value="ADH_N"/>
    <property type="match status" value="1"/>
</dbReference>
<dbReference type="RefSeq" id="WP_119910711.1">
    <property type="nucleotide sequence ID" value="NZ_QZCH01000012.1"/>
</dbReference>
<dbReference type="EMBL" id="QZCH01000012">
    <property type="protein sequence ID" value="RJG47558.1"/>
    <property type="molecule type" value="Genomic_DNA"/>
</dbReference>
<dbReference type="OrthoDB" id="9785812at2"/>